<evidence type="ECO:0000313" key="1">
    <source>
        <dbReference type="EMBL" id="ATI19412.1"/>
    </source>
</evidence>
<name>A0A384WXJ3_9CAUD</name>
<protein>
    <submittedName>
        <fullName evidence="1">Uncharacterized protein</fullName>
    </submittedName>
</protein>
<accession>A0A384WXJ3</accession>
<dbReference type="EMBL" id="MF754116">
    <property type="protein sequence ID" value="ATI19412.1"/>
    <property type="molecule type" value="Genomic_DNA"/>
</dbReference>
<organism evidence="1 2">
    <name type="scientific">Vibrio phage vB_VpaS_KF6</name>
    <dbReference type="NCBI Taxonomy" id="2041477"/>
    <lineage>
        <taxon>Viruses</taxon>
        <taxon>Duplodnaviria</taxon>
        <taxon>Heunggongvirae</taxon>
        <taxon>Uroviricota</taxon>
        <taxon>Caudoviricetes</taxon>
        <taxon>Mardecavirus</taxon>
        <taxon>Mardecavirus SSP002</taxon>
    </lineage>
</organism>
<gene>
    <name evidence="1" type="ORF">KF6_004</name>
</gene>
<reference evidence="1 2" key="1">
    <citation type="submission" date="2017-08" db="EMBL/GenBank/DDBJ databases">
        <title>Complete genome sequence of bacteriophage vB_VpaS_KF6.</title>
        <authorList>
            <person name="Yu J."/>
            <person name="Kwak S.-J."/>
            <person name="Lim J.-A."/>
            <person name="Chang H.-J."/>
        </authorList>
    </citation>
    <scope>NUCLEOTIDE SEQUENCE [LARGE SCALE GENOMIC DNA]</scope>
</reference>
<dbReference type="Proteomes" id="UP000259921">
    <property type="component" value="Segment"/>
</dbReference>
<evidence type="ECO:0000313" key="2">
    <source>
        <dbReference type="Proteomes" id="UP000259921"/>
    </source>
</evidence>
<proteinExistence type="predicted"/>
<sequence length="126" mass="14092">MESSFGWNRVLLVGGTNAGTFMGVLRDQQVIRMEKKDPNVQRLGTHVLQREQAPDETFDTEEYVATDHALRGTTIFVLRGMAGADIPCEMLKIIAKLDSKIGELNSRMELANIAAMNVAHYVKRDQ</sequence>